<gene>
    <name evidence="2" type="ORF">FRACYDRAFT_270746</name>
</gene>
<dbReference type="InParanoid" id="A0A1E7EZM8"/>
<keyword evidence="1" id="KW-1133">Transmembrane helix</keyword>
<evidence type="ECO:0000313" key="3">
    <source>
        <dbReference type="Proteomes" id="UP000095751"/>
    </source>
</evidence>
<sequence length="142" mass="16721">MSNSKEVVLYTEQYKPWFWPMLIVVFPIMPLIWKYHVTITEKELSFGYSSKITSKRVDRIFIKEVVPLFDQKWNGWGIHYHPPRDNKAWCSGRWERQYIAKNGGAVKLLLGEAGSEKTTTFFFSTEDPQKVCDIILNKKKSK</sequence>
<dbReference type="EMBL" id="KV784367">
    <property type="protein sequence ID" value="OEU11458.1"/>
    <property type="molecule type" value="Genomic_DNA"/>
</dbReference>
<feature type="transmembrane region" description="Helical" evidence="1">
    <location>
        <begin position="17"/>
        <end position="35"/>
    </location>
</feature>
<organism evidence="2 3">
    <name type="scientific">Fragilariopsis cylindrus CCMP1102</name>
    <dbReference type="NCBI Taxonomy" id="635003"/>
    <lineage>
        <taxon>Eukaryota</taxon>
        <taxon>Sar</taxon>
        <taxon>Stramenopiles</taxon>
        <taxon>Ochrophyta</taxon>
        <taxon>Bacillariophyta</taxon>
        <taxon>Bacillariophyceae</taxon>
        <taxon>Bacillariophycidae</taxon>
        <taxon>Bacillariales</taxon>
        <taxon>Bacillariaceae</taxon>
        <taxon>Fragilariopsis</taxon>
    </lineage>
</organism>
<proteinExistence type="predicted"/>
<evidence type="ECO:0000313" key="2">
    <source>
        <dbReference type="EMBL" id="OEU11458.1"/>
    </source>
</evidence>
<reference evidence="2 3" key="1">
    <citation type="submission" date="2016-09" db="EMBL/GenBank/DDBJ databases">
        <title>Extensive genetic diversity and differential bi-allelic expression allows diatom success in the polar Southern Ocean.</title>
        <authorList>
            <consortium name="DOE Joint Genome Institute"/>
            <person name="Mock T."/>
            <person name="Otillar R.P."/>
            <person name="Strauss J."/>
            <person name="Dupont C."/>
            <person name="Frickenhaus S."/>
            <person name="Maumus F."/>
            <person name="Mcmullan M."/>
            <person name="Sanges R."/>
            <person name="Schmutz J."/>
            <person name="Toseland A."/>
            <person name="Valas R."/>
            <person name="Veluchamy A."/>
            <person name="Ward B.J."/>
            <person name="Allen A."/>
            <person name="Barry K."/>
            <person name="Falciatore A."/>
            <person name="Ferrante M."/>
            <person name="Fortunato A.E."/>
            <person name="Gloeckner G."/>
            <person name="Gruber A."/>
            <person name="Hipkin R."/>
            <person name="Janech M."/>
            <person name="Kroth P."/>
            <person name="Leese F."/>
            <person name="Lindquist E."/>
            <person name="Lyon B.R."/>
            <person name="Martin J."/>
            <person name="Mayer C."/>
            <person name="Parker M."/>
            <person name="Quesneville H."/>
            <person name="Raymond J."/>
            <person name="Uhlig C."/>
            <person name="Valentin K.U."/>
            <person name="Worden A.Z."/>
            <person name="Armbrust E.V."/>
            <person name="Bowler C."/>
            <person name="Green B."/>
            <person name="Moulton V."/>
            <person name="Van Oosterhout C."/>
            <person name="Grigoriev I."/>
        </authorList>
    </citation>
    <scope>NUCLEOTIDE SEQUENCE [LARGE SCALE GENOMIC DNA]</scope>
    <source>
        <strain evidence="2 3">CCMP1102</strain>
    </source>
</reference>
<protein>
    <submittedName>
        <fullName evidence="2">Uncharacterized protein</fullName>
    </submittedName>
</protein>
<evidence type="ECO:0000256" key="1">
    <source>
        <dbReference type="SAM" id="Phobius"/>
    </source>
</evidence>
<dbReference type="AlphaFoldDB" id="A0A1E7EZM8"/>
<dbReference type="Proteomes" id="UP000095751">
    <property type="component" value="Unassembled WGS sequence"/>
</dbReference>
<accession>A0A1E7EZM8</accession>
<keyword evidence="3" id="KW-1185">Reference proteome</keyword>
<dbReference type="KEGG" id="fcy:FRACYDRAFT_270746"/>
<keyword evidence="1" id="KW-0812">Transmembrane</keyword>
<keyword evidence="1" id="KW-0472">Membrane</keyword>
<name>A0A1E7EZM8_9STRA</name>